<dbReference type="RefSeq" id="XP_067802374.1">
    <property type="nucleotide sequence ID" value="XM_067948223.1"/>
</dbReference>
<feature type="region of interest" description="Disordered" evidence="1">
    <location>
        <begin position="121"/>
        <end position="163"/>
    </location>
</feature>
<feature type="signal peptide" evidence="2">
    <location>
        <begin position="1"/>
        <end position="18"/>
    </location>
</feature>
<feature type="chain" id="PRO_5041952229" evidence="2">
    <location>
        <begin position="19"/>
        <end position="740"/>
    </location>
</feature>
<organism evidence="3 4">
    <name type="scientific">Babesia duncani</name>
    <dbReference type="NCBI Taxonomy" id="323732"/>
    <lineage>
        <taxon>Eukaryota</taxon>
        <taxon>Sar</taxon>
        <taxon>Alveolata</taxon>
        <taxon>Apicomplexa</taxon>
        <taxon>Aconoidasida</taxon>
        <taxon>Piroplasmida</taxon>
        <taxon>Babesiidae</taxon>
        <taxon>Babesia</taxon>
    </lineage>
</organism>
<dbReference type="GeneID" id="94337504"/>
<gene>
    <name evidence="3" type="ORF">BdWA1_003207</name>
</gene>
<evidence type="ECO:0000313" key="3">
    <source>
        <dbReference type="EMBL" id="KAK2195531.1"/>
    </source>
</evidence>
<evidence type="ECO:0000256" key="1">
    <source>
        <dbReference type="SAM" id="MobiDB-lite"/>
    </source>
</evidence>
<reference evidence="3" key="1">
    <citation type="journal article" date="2023" name="Nat. Microbiol.">
        <title>Babesia duncani multi-omics identifies virulence factors and drug targets.</title>
        <authorList>
            <person name="Singh P."/>
            <person name="Lonardi S."/>
            <person name="Liang Q."/>
            <person name="Vydyam P."/>
            <person name="Khabirova E."/>
            <person name="Fang T."/>
            <person name="Gihaz S."/>
            <person name="Thekkiniath J."/>
            <person name="Munshi M."/>
            <person name="Abel S."/>
            <person name="Ciampossin L."/>
            <person name="Batugedara G."/>
            <person name="Gupta M."/>
            <person name="Lu X.M."/>
            <person name="Lenz T."/>
            <person name="Chakravarty S."/>
            <person name="Cornillot E."/>
            <person name="Hu Y."/>
            <person name="Ma W."/>
            <person name="Gonzalez L.M."/>
            <person name="Sanchez S."/>
            <person name="Estrada K."/>
            <person name="Sanchez-Flores A."/>
            <person name="Montero E."/>
            <person name="Harb O.S."/>
            <person name="Le Roch K.G."/>
            <person name="Mamoun C.B."/>
        </authorList>
    </citation>
    <scope>NUCLEOTIDE SEQUENCE</scope>
    <source>
        <tissue evidence="3">Blood</tissue>
    </source>
</reference>
<dbReference type="EMBL" id="JALLKP010000004">
    <property type="protein sequence ID" value="KAK2195531.1"/>
    <property type="molecule type" value="Genomic_DNA"/>
</dbReference>
<keyword evidence="4" id="KW-1185">Reference proteome</keyword>
<comment type="caution">
    <text evidence="3">The sequence shown here is derived from an EMBL/GenBank/DDBJ whole genome shotgun (WGS) entry which is preliminary data.</text>
</comment>
<dbReference type="KEGG" id="bdw:94337504"/>
<dbReference type="Proteomes" id="UP001214638">
    <property type="component" value="Unassembled WGS sequence"/>
</dbReference>
<protein>
    <submittedName>
        <fullName evidence="3">Uncharacterized protein</fullName>
    </submittedName>
</protein>
<accession>A0AAD9PJ67</accession>
<proteinExistence type="predicted"/>
<feature type="region of interest" description="Disordered" evidence="1">
    <location>
        <begin position="178"/>
        <end position="202"/>
    </location>
</feature>
<evidence type="ECO:0000256" key="2">
    <source>
        <dbReference type="SAM" id="SignalP"/>
    </source>
</evidence>
<dbReference type="AlphaFoldDB" id="A0AAD9PJ67"/>
<feature type="region of interest" description="Disordered" evidence="1">
    <location>
        <begin position="622"/>
        <end position="643"/>
    </location>
</feature>
<sequence>MSSTIALSLLYELLVAESRYEVRGNGYRCRLKQLYQDMLQTQVLYSFEPVKRVRQSINKYIEDLAASVGFLDCSNPKSEHEIVCPGIHQYLVPQIPNFNVLDDKFVEQWRDFFGTGLGLATNVGRGKRKRNPAPPSDSSGKGESANPDPPAEKAPSPFAPLITPHDILAPRMRPQALDISVPPKNPALQHSTPTPETRHQFPLEPLEPLSVGESIVFGLMNDEELCQEWACGSTYADYCSSIQESTTSFIKGPNCNKKSCNLQSLDMSTIFGNYYIAGAADSTVDDEPIQDSVEDMELVTCTLGDIQVHTTYYHGPFGIPRVKCVATLKPLQIHTRSPFNLNTPSLQDPLIQYLRDLYRQRTLMHNVCTLCNGWNVANGCIVSFCELCEAHMLSNDNLKPILKMFHIRRKLVSTLYKNAGYPVAKPMEEPMDALELILDTESQEAVSIQTLCEIGGTFPRATLHDNRLMPNYLNTPPDMLHGIYTMLYSTPQVPNYLFDIAKQRRNQMATMFDKYLQKLYTLYHSKAPSSRHPQLVSSYNFIFKSALVPQPAPEQAYFDGITSFILTRLPLDSNLLKRAFYHKGIYTEIQYGIEVWSDVAKYSSCDNFENTPEPMKLSDFMNHHHQGDLNGGGGTSIDSESANPASSWKSLVARHQSRVQKPQLPEEAHQVPNGNLKRTMELLKITGFLKHMPLGCLDGLMESKLYIGYPTTLEMHVMQIPNAILDPLLYGHVGRTTKLP</sequence>
<keyword evidence="2" id="KW-0732">Signal</keyword>
<name>A0AAD9PJ67_9APIC</name>
<evidence type="ECO:0000313" key="4">
    <source>
        <dbReference type="Proteomes" id="UP001214638"/>
    </source>
</evidence>